<dbReference type="SMART" id="SM00479">
    <property type="entry name" value="EXOIII"/>
    <property type="match status" value="1"/>
</dbReference>
<dbReference type="PANTHER" id="PTHR11046">
    <property type="entry name" value="OLIGORIBONUCLEASE, MITOCHONDRIAL"/>
    <property type="match status" value="1"/>
</dbReference>
<dbReference type="RefSeq" id="WP_005011265.1">
    <property type="nucleotide sequence ID" value="NZ_HG422173.1"/>
</dbReference>
<dbReference type="FunCoup" id="M1ZED2">
    <property type="interactions" value="328"/>
</dbReference>
<evidence type="ECO:0000313" key="8">
    <source>
        <dbReference type="EMBL" id="CCQ91919.1"/>
    </source>
</evidence>
<feature type="active site" evidence="6">
    <location>
        <position position="130"/>
    </location>
</feature>
<dbReference type="CDD" id="cd06135">
    <property type="entry name" value="Orn"/>
    <property type="match status" value="1"/>
</dbReference>
<dbReference type="HOGENOM" id="CLU_064761_2_0_0"/>
<gene>
    <name evidence="6 8" type="primary">orn</name>
    <name evidence="8" type="ORF">NITGR_90058</name>
</gene>
<comment type="caution">
    <text evidence="8">The sequence shown here is derived from an EMBL/GenBank/DDBJ whole genome shotgun (WGS) entry which is preliminary data.</text>
</comment>
<dbReference type="NCBIfam" id="NF003765">
    <property type="entry name" value="PRK05359.1"/>
    <property type="match status" value="1"/>
</dbReference>
<dbReference type="SUPFAM" id="SSF53098">
    <property type="entry name" value="Ribonuclease H-like"/>
    <property type="match status" value="1"/>
</dbReference>
<dbReference type="PANTHER" id="PTHR11046:SF0">
    <property type="entry name" value="OLIGORIBONUCLEASE, MITOCHONDRIAL"/>
    <property type="match status" value="1"/>
</dbReference>
<evidence type="ECO:0000259" key="7">
    <source>
        <dbReference type="SMART" id="SM00479"/>
    </source>
</evidence>
<keyword evidence="9" id="KW-1185">Reference proteome</keyword>
<proteinExistence type="inferred from homology"/>
<keyword evidence="6" id="KW-0963">Cytoplasm</keyword>
<name>M1ZED2_NITG3</name>
<evidence type="ECO:0000256" key="2">
    <source>
        <dbReference type="ARBA" id="ARBA00022722"/>
    </source>
</evidence>
<sequence>MSLVDSSNLVWMDLEMTGLDPDKEEIIEIATIVTDSQLNILAEGPCLVIHQDDAILERMDDWNQKTHSASGLIQKVKESTLTVEEAEQRTLDFIKQYVPYKTSPLCGNSIQQDRRFLDRYMKNLTDYLHYRNIDVTSIKEVIRRWYPNGTRLPKKSDAHMALTDVRESIEELIFYRNNFFVDVSNYMSEEGNL</sequence>
<accession>M1ZED2</accession>
<dbReference type="GO" id="GO:0006259">
    <property type="term" value="P:DNA metabolic process"/>
    <property type="evidence" value="ECO:0007669"/>
    <property type="project" value="UniProtKB-ARBA"/>
</dbReference>
<dbReference type="InParanoid" id="M1ZED2"/>
<dbReference type="OrthoDB" id="9801329at2"/>
<dbReference type="InterPro" id="IPR013520">
    <property type="entry name" value="Ribonucl_H"/>
</dbReference>
<evidence type="ECO:0000256" key="5">
    <source>
        <dbReference type="ARBA" id="ARBA00070964"/>
    </source>
</evidence>
<evidence type="ECO:0000256" key="6">
    <source>
        <dbReference type="HAMAP-Rule" id="MF_00045"/>
    </source>
</evidence>
<feature type="domain" description="Exonuclease" evidence="7">
    <location>
        <begin position="8"/>
        <end position="181"/>
    </location>
</feature>
<comment type="subcellular location">
    <subcellularLocation>
        <location evidence="6">Cytoplasm</location>
    </subcellularLocation>
</comment>
<dbReference type="AlphaFoldDB" id="M1ZED2"/>
<evidence type="ECO:0000313" key="9">
    <source>
        <dbReference type="Proteomes" id="UP000011704"/>
    </source>
</evidence>
<dbReference type="GO" id="GO:0003676">
    <property type="term" value="F:nucleic acid binding"/>
    <property type="evidence" value="ECO:0007669"/>
    <property type="project" value="InterPro"/>
</dbReference>
<dbReference type="GO" id="GO:0005737">
    <property type="term" value="C:cytoplasm"/>
    <property type="evidence" value="ECO:0007669"/>
    <property type="project" value="UniProtKB-SubCell"/>
</dbReference>
<dbReference type="HAMAP" id="MF_00045">
    <property type="entry name" value="Oligoribonuclease"/>
    <property type="match status" value="1"/>
</dbReference>
<dbReference type="EC" id="3.1.-.-" evidence="6"/>
<organism evidence="8 9">
    <name type="scientific">Nitrospina gracilis (strain 3/211)</name>
    <dbReference type="NCBI Taxonomy" id="1266370"/>
    <lineage>
        <taxon>Bacteria</taxon>
        <taxon>Pseudomonadati</taxon>
        <taxon>Nitrospinota/Tectimicrobiota group</taxon>
        <taxon>Nitrospinota</taxon>
        <taxon>Nitrospinia</taxon>
        <taxon>Nitrospinales</taxon>
        <taxon>Nitrospinaceae</taxon>
        <taxon>Nitrospina</taxon>
    </lineage>
</organism>
<protein>
    <recommendedName>
        <fullName evidence="5 6">Oligoribonuclease</fullName>
        <ecNumber evidence="6">3.1.-.-</ecNumber>
    </recommendedName>
</protein>
<evidence type="ECO:0000256" key="1">
    <source>
        <dbReference type="ARBA" id="ARBA00009921"/>
    </source>
</evidence>
<dbReference type="STRING" id="1266370.NITGR_90058"/>
<keyword evidence="3 6" id="KW-0378">Hydrolase</keyword>
<dbReference type="InterPro" id="IPR012337">
    <property type="entry name" value="RNaseH-like_sf"/>
</dbReference>
<dbReference type="InterPro" id="IPR022894">
    <property type="entry name" value="Oligoribonuclease"/>
</dbReference>
<dbReference type="Proteomes" id="UP000011704">
    <property type="component" value="Unassembled WGS sequence"/>
</dbReference>
<keyword evidence="2 6" id="KW-0540">Nuclease</keyword>
<comment type="similarity">
    <text evidence="1 6">Belongs to the oligoribonuclease family.</text>
</comment>
<comment type="function">
    <text evidence="6">3'-to-5' exoribonuclease specific for small oligoribonucleotides.</text>
</comment>
<evidence type="ECO:0000256" key="3">
    <source>
        <dbReference type="ARBA" id="ARBA00022801"/>
    </source>
</evidence>
<dbReference type="InterPro" id="IPR036397">
    <property type="entry name" value="RNaseH_sf"/>
</dbReference>
<dbReference type="FunFam" id="3.30.420.10:FF:000003">
    <property type="entry name" value="Oligoribonuclease"/>
    <property type="match status" value="1"/>
</dbReference>
<dbReference type="Gene3D" id="3.30.420.10">
    <property type="entry name" value="Ribonuclease H-like superfamily/Ribonuclease H"/>
    <property type="match status" value="1"/>
</dbReference>
<keyword evidence="4 6" id="KW-0269">Exonuclease</keyword>
<dbReference type="GO" id="GO:0000175">
    <property type="term" value="F:3'-5'-RNA exonuclease activity"/>
    <property type="evidence" value="ECO:0007669"/>
    <property type="project" value="InterPro"/>
</dbReference>
<dbReference type="Pfam" id="PF00929">
    <property type="entry name" value="RNase_T"/>
    <property type="match status" value="1"/>
</dbReference>
<reference evidence="8 9" key="1">
    <citation type="journal article" date="2013" name="Front. Microbiol.">
        <title>The genome of Nitrospina gracilis illuminates the metabolism and evolution of the major marine nitrite oxidizer.</title>
        <authorList>
            <person name="Luecker S."/>
            <person name="Nowka B."/>
            <person name="Rattei T."/>
            <person name="Spieck E."/>
            <person name="and Daims H."/>
        </authorList>
    </citation>
    <scope>NUCLEOTIDE SEQUENCE [LARGE SCALE GENOMIC DNA]</scope>
    <source>
        <strain evidence="8 9">3/211</strain>
    </source>
</reference>
<dbReference type="EMBL" id="CAQJ01000099">
    <property type="protein sequence ID" value="CCQ91919.1"/>
    <property type="molecule type" value="Genomic_DNA"/>
</dbReference>
<evidence type="ECO:0000256" key="4">
    <source>
        <dbReference type="ARBA" id="ARBA00022839"/>
    </source>
</evidence>